<dbReference type="Pfam" id="PF13470">
    <property type="entry name" value="PIN_3"/>
    <property type="match status" value="1"/>
</dbReference>
<dbReference type="SUPFAM" id="SSF88723">
    <property type="entry name" value="PIN domain-like"/>
    <property type="match status" value="1"/>
</dbReference>
<evidence type="ECO:0000313" key="2">
    <source>
        <dbReference type="EMBL" id="MDS3860590.1"/>
    </source>
</evidence>
<dbReference type="EMBL" id="JAVMIP010000005">
    <property type="protein sequence ID" value="MDS3860590.1"/>
    <property type="molecule type" value="Genomic_DNA"/>
</dbReference>
<dbReference type="InterPro" id="IPR002716">
    <property type="entry name" value="PIN_dom"/>
</dbReference>
<dbReference type="Gene3D" id="3.40.50.1010">
    <property type="entry name" value="5'-nuclease"/>
    <property type="match status" value="1"/>
</dbReference>
<dbReference type="Proteomes" id="UP001268256">
    <property type="component" value="Unassembled WGS sequence"/>
</dbReference>
<evidence type="ECO:0000313" key="3">
    <source>
        <dbReference type="Proteomes" id="UP001268256"/>
    </source>
</evidence>
<dbReference type="RefSeq" id="WP_322877863.1">
    <property type="nucleotide sequence ID" value="NZ_JAVMIP010000005.1"/>
</dbReference>
<reference evidence="3" key="1">
    <citation type="submission" date="2023-07" db="EMBL/GenBank/DDBJ databases">
        <authorList>
            <person name="Luz R."/>
            <person name="Cordeiro R."/>
            <person name="Fonseca A."/>
            <person name="Goncalves V."/>
        </authorList>
    </citation>
    <scope>NUCLEOTIDE SEQUENCE [LARGE SCALE GENOMIC DNA]</scope>
    <source>
        <strain evidence="3">BACA0444</strain>
    </source>
</reference>
<accession>A0AAE4FTD0</accession>
<protein>
    <submittedName>
        <fullName evidence="2">PIN domain-containing protein</fullName>
    </submittedName>
</protein>
<proteinExistence type="predicted"/>
<feature type="domain" description="PIN" evidence="1">
    <location>
        <begin position="2"/>
        <end position="114"/>
    </location>
</feature>
<organism evidence="2 3">
    <name type="scientific">Pseudocalidococcus azoricus BACA0444</name>
    <dbReference type="NCBI Taxonomy" id="2918990"/>
    <lineage>
        <taxon>Bacteria</taxon>
        <taxon>Bacillati</taxon>
        <taxon>Cyanobacteriota</taxon>
        <taxon>Cyanophyceae</taxon>
        <taxon>Acaryochloridales</taxon>
        <taxon>Thermosynechococcaceae</taxon>
        <taxon>Pseudocalidococcus</taxon>
        <taxon>Pseudocalidococcus azoricus</taxon>
    </lineage>
</organism>
<sequence length="139" mass="15541">MKILIDANVLLDVALEREPFFNDSDCILALCEQKTLIGYVSASSFSDLFYILRKSKGKSLALDFLRHIVSFCQIATVDDAIIRQALTGNFKDFEDGVQYEAATASQLDGIVTRNPKDFTDRTVPIYTPQKLIEANEVAK</sequence>
<dbReference type="AlphaFoldDB" id="A0AAE4FTD0"/>
<keyword evidence="3" id="KW-1185">Reference proteome</keyword>
<comment type="caution">
    <text evidence="2">The sequence shown here is derived from an EMBL/GenBank/DDBJ whole genome shotgun (WGS) entry which is preliminary data.</text>
</comment>
<dbReference type="InterPro" id="IPR029060">
    <property type="entry name" value="PIN-like_dom_sf"/>
</dbReference>
<name>A0AAE4FTD0_9CYAN</name>
<evidence type="ECO:0000259" key="1">
    <source>
        <dbReference type="Pfam" id="PF13470"/>
    </source>
</evidence>
<gene>
    <name evidence="2" type="ORF">RIF25_07170</name>
</gene>